<dbReference type="PROSITE" id="PS50007">
    <property type="entry name" value="PIPLC_X_DOMAIN"/>
    <property type="match status" value="1"/>
</dbReference>
<dbReference type="InterPro" id="IPR000909">
    <property type="entry name" value="PLipase_C_PInositol-sp_X_dom"/>
</dbReference>
<dbReference type="GeneID" id="110239583"/>
<dbReference type="Gene3D" id="3.20.20.190">
    <property type="entry name" value="Phosphatidylinositol (PI) phosphodiesterase"/>
    <property type="match status" value="1"/>
</dbReference>
<evidence type="ECO:0000313" key="3">
    <source>
        <dbReference type="Proteomes" id="UP000887567"/>
    </source>
</evidence>
<dbReference type="OrthoDB" id="1046782at2759"/>
<sequence length="301" mass="34342">MENLPNEKQLCFLKDLVMPGSHDSGTFYLDQSSEIGPDASAGIQNLCSVFGRLAKSVVYSWSITQSLNIYQQLKAGIRYLDLRVAFRPLDNEIRIVHALYGSTISEILEEVQMFTNENPKEVVILDFNHFYNMDCEAHQRLADTLLGMFGEVMRIPGKDGLNFTLQDMWGNDEKVIIFYQNEEVVKCYPCFWSSNSITSPWANVDDRKDLLKFLDSKCLRKEQPPECFHVTQCVLTPQTSTIMQNVTGTLKDQLATRCNAHSTGWLKALCGSKVHKFNIIIADFVEHGEFISTVISMNYFY</sequence>
<dbReference type="Proteomes" id="UP000887567">
    <property type="component" value="Unplaced"/>
</dbReference>
<dbReference type="PANTHER" id="PTHR13593">
    <property type="match status" value="1"/>
</dbReference>
<dbReference type="GO" id="GO:0006629">
    <property type="term" value="P:lipid metabolic process"/>
    <property type="evidence" value="ECO:0007669"/>
    <property type="project" value="InterPro"/>
</dbReference>
<dbReference type="RefSeq" id="XP_020900966.1">
    <property type="nucleotide sequence ID" value="XM_021045307.1"/>
</dbReference>
<dbReference type="InterPro" id="IPR042158">
    <property type="entry name" value="PLCXD1/2/3"/>
</dbReference>
<dbReference type="AlphaFoldDB" id="A0A913XAH0"/>
<dbReference type="InterPro" id="IPR017946">
    <property type="entry name" value="PLC-like_Pdiesterase_TIM-brl"/>
</dbReference>
<keyword evidence="3" id="KW-1185">Reference proteome</keyword>
<dbReference type="EnsemblMetazoa" id="XM_021045307.1">
    <property type="protein sequence ID" value="XP_020900966.1"/>
    <property type="gene ID" value="LOC110239583"/>
</dbReference>
<dbReference type="KEGG" id="epa:110239583"/>
<dbReference type="CDD" id="cd08616">
    <property type="entry name" value="PI-PLCXD1c"/>
    <property type="match status" value="1"/>
</dbReference>
<name>A0A913XAH0_EXADI</name>
<feature type="domain" description="Phosphatidylinositol-specific phospholipase C X" evidence="1">
    <location>
        <begin position="13"/>
        <end position="180"/>
    </location>
</feature>
<dbReference type="PANTHER" id="PTHR13593:SF113">
    <property type="entry name" value="SI:DKEY-266F7.9"/>
    <property type="match status" value="1"/>
</dbReference>
<dbReference type="GO" id="GO:0008081">
    <property type="term" value="F:phosphoric diester hydrolase activity"/>
    <property type="evidence" value="ECO:0007669"/>
    <property type="project" value="InterPro"/>
</dbReference>
<proteinExistence type="predicted"/>
<reference evidence="2" key="1">
    <citation type="submission" date="2022-11" db="UniProtKB">
        <authorList>
            <consortium name="EnsemblMetazoa"/>
        </authorList>
    </citation>
    <scope>IDENTIFICATION</scope>
</reference>
<dbReference type="Pfam" id="PF00388">
    <property type="entry name" value="PI-PLC-X"/>
    <property type="match status" value="1"/>
</dbReference>
<protein>
    <recommendedName>
        <fullName evidence="1">Phosphatidylinositol-specific phospholipase C X domain-containing protein</fullName>
    </recommendedName>
</protein>
<dbReference type="SMART" id="SM00148">
    <property type="entry name" value="PLCXc"/>
    <property type="match status" value="1"/>
</dbReference>
<evidence type="ECO:0000313" key="2">
    <source>
        <dbReference type="EnsemblMetazoa" id="XP_020900966.1"/>
    </source>
</evidence>
<organism evidence="2 3">
    <name type="scientific">Exaiptasia diaphana</name>
    <name type="common">Tropical sea anemone</name>
    <name type="synonym">Aiptasia pulchella</name>
    <dbReference type="NCBI Taxonomy" id="2652724"/>
    <lineage>
        <taxon>Eukaryota</taxon>
        <taxon>Metazoa</taxon>
        <taxon>Cnidaria</taxon>
        <taxon>Anthozoa</taxon>
        <taxon>Hexacorallia</taxon>
        <taxon>Actiniaria</taxon>
        <taxon>Aiptasiidae</taxon>
        <taxon>Exaiptasia</taxon>
    </lineage>
</organism>
<dbReference type="InterPro" id="IPR051057">
    <property type="entry name" value="PI-PLC_domain"/>
</dbReference>
<dbReference type="OMA" id="NHFYAME"/>
<dbReference type="SUPFAM" id="SSF51695">
    <property type="entry name" value="PLC-like phosphodiesterases"/>
    <property type="match status" value="1"/>
</dbReference>
<accession>A0A913XAH0</accession>
<evidence type="ECO:0000259" key="1">
    <source>
        <dbReference type="SMART" id="SM00148"/>
    </source>
</evidence>